<dbReference type="InterPro" id="IPR002557">
    <property type="entry name" value="Chitin-bd_dom"/>
</dbReference>
<reference evidence="5 6" key="2">
    <citation type="submission" date="2018-11" db="EMBL/GenBank/DDBJ databases">
        <authorList>
            <consortium name="Pathogen Informatics"/>
        </authorList>
    </citation>
    <scope>NUCLEOTIDE SEQUENCE [LARGE SCALE GENOMIC DNA]</scope>
</reference>
<dbReference type="InterPro" id="IPR036383">
    <property type="entry name" value="TSP1_rpt_sf"/>
</dbReference>
<dbReference type="SMART" id="SM00494">
    <property type="entry name" value="ChtBD2"/>
    <property type="match status" value="2"/>
</dbReference>
<dbReference type="Gene3D" id="2.20.100.10">
    <property type="entry name" value="Thrombospondin type-1 (TSP1) repeat"/>
    <property type="match status" value="1"/>
</dbReference>
<dbReference type="SUPFAM" id="SSF82895">
    <property type="entry name" value="TSP-1 type 1 repeat"/>
    <property type="match status" value="1"/>
</dbReference>
<keyword evidence="3" id="KW-0325">Glycoprotein</keyword>
<dbReference type="GO" id="GO:0005576">
    <property type="term" value="C:extracellular region"/>
    <property type="evidence" value="ECO:0007669"/>
    <property type="project" value="InterPro"/>
</dbReference>
<dbReference type="SMART" id="SM00209">
    <property type="entry name" value="TSP1"/>
    <property type="match status" value="1"/>
</dbReference>
<keyword evidence="1" id="KW-0732">Signal</keyword>
<organism evidence="7">
    <name type="scientific">Soboliphyme baturini</name>
    <dbReference type="NCBI Taxonomy" id="241478"/>
    <lineage>
        <taxon>Eukaryota</taxon>
        <taxon>Metazoa</taxon>
        <taxon>Ecdysozoa</taxon>
        <taxon>Nematoda</taxon>
        <taxon>Enoplea</taxon>
        <taxon>Dorylaimia</taxon>
        <taxon>Dioctophymatida</taxon>
        <taxon>Dioctophymatoidea</taxon>
        <taxon>Soboliphymatidae</taxon>
        <taxon>Soboliphyme</taxon>
    </lineage>
</organism>
<dbReference type="PANTHER" id="PTHR20920:SF5">
    <property type="entry name" value="SMB DOMAIN-CONTAINING PROTEIN"/>
    <property type="match status" value="1"/>
</dbReference>
<evidence type="ECO:0000313" key="6">
    <source>
        <dbReference type="Proteomes" id="UP000270296"/>
    </source>
</evidence>
<dbReference type="Pfam" id="PF19028">
    <property type="entry name" value="TSP1_spondin"/>
    <property type="match status" value="1"/>
</dbReference>
<dbReference type="Pfam" id="PF01607">
    <property type="entry name" value="CBM_14"/>
    <property type="match status" value="1"/>
</dbReference>
<evidence type="ECO:0000313" key="5">
    <source>
        <dbReference type="EMBL" id="VDP06506.1"/>
    </source>
</evidence>
<dbReference type="InterPro" id="IPR000884">
    <property type="entry name" value="TSP1_rpt"/>
</dbReference>
<dbReference type="InterPro" id="IPR039942">
    <property type="entry name" value="SBSPO"/>
</dbReference>
<gene>
    <name evidence="5" type="ORF">SBAD_LOCUS5184</name>
</gene>
<name>A0A183INI8_9BILA</name>
<dbReference type="InterPro" id="IPR036508">
    <property type="entry name" value="Chitin-bd_dom_sf"/>
</dbReference>
<dbReference type="InterPro" id="IPR044004">
    <property type="entry name" value="TSP1_spondin_dom"/>
</dbReference>
<evidence type="ECO:0000313" key="7">
    <source>
        <dbReference type="WBParaSite" id="SBAD_0000539401-mRNA-1"/>
    </source>
</evidence>
<keyword evidence="6" id="KW-1185">Reference proteome</keyword>
<dbReference type="PROSITE" id="PS50092">
    <property type="entry name" value="TSP1"/>
    <property type="match status" value="1"/>
</dbReference>
<evidence type="ECO:0000256" key="3">
    <source>
        <dbReference type="ARBA" id="ARBA00023180"/>
    </source>
</evidence>
<proteinExistence type="predicted"/>
<dbReference type="SUPFAM" id="SSF57625">
    <property type="entry name" value="Invertebrate chitin-binding proteins"/>
    <property type="match status" value="2"/>
</dbReference>
<feature type="domain" description="Chitin-binding type-2" evidence="4">
    <location>
        <begin position="73"/>
        <end position="132"/>
    </location>
</feature>
<dbReference type="WBParaSite" id="SBAD_0000539401-mRNA-1">
    <property type="protein sequence ID" value="SBAD_0000539401-mRNA-1"/>
    <property type="gene ID" value="SBAD_0000539401"/>
</dbReference>
<dbReference type="Proteomes" id="UP000270296">
    <property type="component" value="Unassembled WGS sequence"/>
</dbReference>
<dbReference type="PROSITE" id="PS50940">
    <property type="entry name" value="CHIT_BIND_II"/>
    <property type="match status" value="1"/>
</dbReference>
<dbReference type="AlphaFoldDB" id="A0A183INI8"/>
<evidence type="ECO:0000256" key="2">
    <source>
        <dbReference type="ARBA" id="ARBA00023157"/>
    </source>
</evidence>
<reference evidence="7" key="1">
    <citation type="submission" date="2016-06" db="UniProtKB">
        <authorList>
            <consortium name="WormBaseParasite"/>
        </authorList>
    </citation>
    <scope>IDENTIFICATION</scope>
</reference>
<accession>A0A183INI8</accession>
<evidence type="ECO:0000256" key="1">
    <source>
        <dbReference type="ARBA" id="ARBA00022729"/>
    </source>
</evidence>
<dbReference type="PANTHER" id="PTHR20920">
    <property type="entry name" value="RPE-SPONDIN"/>
    <property type="match status" value="1"/>
</dbReference>
<evidence type="ECO:0000259" key="4">
    <source>
        <dbReference type="PROSITE" id="PS50940"/>
    </source>
</evidence>
<protein>
    <submittedName>
        <fullName evidence="7">Chitin-binding type-2 domain-containing protein</fullName>
    </submittedName>
</protein>
<sequence>MNSILGKIVTGRTDCITSAWGPWSPCSGPCSSGSRKRTRTVLASPMFNGSSCGDLVERQSCISPSCTADNQINLLCQNAPLNSYQPIGQCPTKYVYCPAVGTARVLSCPFDQAFSVEKQICVPKNMLRGCLPPSGNFCVGKPNGAYPMCSCCTDYILCWQGMSKTMRCGMNEVFQQYPYGSCVPRNENLCPRSAPL</sequence>
<keyword evidence="2" id="KW-1015">Disulfide bond</keyword>
<dbReference type="EMBL" id="UZAM01008808">
    <property type="protein sequence ID" value="VDP06506.1"/>
    <property type="molecule type" value="Genomic_DNA"/>
</dbReference>
<dbReference type="GO" id="GO:0008061">
    <property type="term" value="F:chitin binding"/>
    <property type="evidence" value="ECO:0007669"/>
    <property type="project" value="InterPro"/>
</dbReference>